<keyword evidence="6" id="KW-0560">Oxidoreductase</keyword>
<dbReference type="Proteomes" id="UP001202248">
    <property type="component" value="Unassembled WGS sequence"/>
</dbReference>
<organism evidence="13 14">
    <name type="scientific">Niabella ginsengisoli</name>
    <dbReference type="NCBI Taxonomy" id="522298"/>
    <lineage>
        <taxon>Bacteria</taxon>
        <taxon>Pseudomonadati</taxon>
        <taxon>Bacteroidota</taxon>
        <taxon>Chitinophagia</taxon>
        <taxon>Chitinophagales</taxon>
        <taxon>Chitinophagaceae</taxon>
        <taxon>Niabella</taxon>
    </lineage>
</organism>
<keyword evidence="14" id="KW-1185">Reference proteome</keyword>
<dbReference type="Pfam" id="PF02628">
    <property type="entry name" value="COX15-CtaA"/>
    <property type="match status" value="1"/>
</dbReference>
<dbReference type="EMBL" id="JAKWBL010000004">
    <property type="protein sequence ID" value="MCH5600201.1"/>
    <property type="molecule type" value="Genomic_DNA"/>
</dbReference>
<evidence type="ECO:0000256" key="9">
    <source>
        <dbReference type="ARBA" id="ARBA00023136"/>
    </source>
</evidence>
<sequence length="339" mass="38892">MDLKKNRPVAIWLFIGAGMIIIQVLLGGITRLTGSGLSITEWKPILGALPPMNQHDWMIAFEKYKQIAQYKYIHNYFDLQDFKSIYFWEWLHRNWARFMGVVFIVPFVYFIYKRKIDRSMLWPMVVLFILGALQGAIGWIMVASGVGTDLVYVSHIRLATHFIAALILLVYVIWFAMKISVPDFKKARIPVVKNFTLLLLAILTVQLIYGAFMAGTHAAKSAITWPSINGQFAPDMSDGGLFHNLLAIQFIHRGLAYIITALIILYTAMLYRQIKSLTIYKLRNWPLIITLTQVLLGVLTLVNYLAPSKIWLAITHQFVGILLLICLEVTYFYSAKRIR</sequence>
<evidence type="ECO:0000313" key="14">
    <source>
        <dbReference type="Proteomes" id="UP001202248"/>
    </source>
</evidence>
<name>A0ABS9SPM7_9BACT</name>
<evidence type="ECO:0000256" key="5">
    <source>
        <dbReference type="ARBA" id="ARBA00022989"/>
    </source>
</evidence>
<gene>
    <name evidence="13" type="ORF">MKP09_20895</name>
</gene>
<protein>
    <submittedName>
        <fullName evidence="13">COX15/CtaA family protein</fullName>
    </submittedName>
</protein>
<feature type="transmembrane region" description="Helical" evidence="12">
    <location>
        <begin position="158"/>
        <end position="177"/>
    </location>
</feature>
<evidence type="ECO:0000256" key="10">
    <source>
        <dbReference type="ARBA" id="ARBA00044501"/>
    </source>
</evidence>
<feature type="transmembrane region" description="Helical" evidence="12">
    <location>
        <begin position="95"/>
        <end position="112"/>
    </location>
</feature>
<dbReference type="InterPro" id="IPR003780">
    <property type="entry name" value="COX15/CtaA_fam"/>
</dbReference>
<dbReference type="HAMAP" id="MF_01665">
    <property type="entry name" value="HemeA_synth_type2"/>
    <property type="match status" value="1"/>
</dbReference>
<keyword evidence="3 12" id="KW-0812">Transmembrane</keyword>
<keyword evidence="9 12" id="KW-0472">Membrane</keyword>
<keyword evidence="7" id="KW-0408">Iron</keyword>
<dbReference type="RefSeq" id="WP_240832209.1">
    <property type="nucleotide sequence ID" value="NZ_JAKWBL010000004.1"/>
</dbReference>
<keyword evidence="5 12" id="KW-1133">Transmembrane helix</keyword>
<keyword evidence="8" id="KW-0350">Heme biosynthesis</keyword>
<dbReference type="InterPro" id="IPR023754">
    <property type="entry name" value="HemeA_Synthase_type2"/>
</dbReference>
<feature type="transmembrane region" description="Helical" evidence="12">
    <location>
        <begin position="124"/>
        <end position="146"/>
    </location>
</feature>
<evidence type="ECO:0000256" key="6">
    <source>
        <dbReference type="ARBA" id="ARBA00023002"/>
    </source>
</evidence>
<evidence type="ECO:0000256" key="7">
    <source>
        <dbReference type="ARBA" id="ARBA00023004"/>
    </source>
</evidence>
<accession>A0ABS9SPM7</accession>
<feature type="transmembrane region" description="Helical" evidence="12">
    <location>
        <begin position="284"/>
        <end position="304"/>
    </location>
</feature>
<dbReference type="PANTHER" id="PTHR23289">
    <property type="entry name" value="CYTOCHROME C OXIDASE ASSEMBLY PROTEIN COX15"/>
    <property type="match status" value="1"/>
</dbReference>
<comment type="catalytic activity">
    <reaction evidence="11">
        <text>Fe(II)-heme o + 2 A + H2O = Fe(II)-heme a + 2 AH2</text>
        <dbReference type="Rhea" id="RHEA:63388"/>
        <dbReference type="ChEBI" id="CHEBI:13193"/>
        <dbReference type="ChEBI" id="CHEBI:15377"/>
        <dbReference type="ChEBI" id="CHEBI:17499"/>
        <dbReference type="ChEBI" id="CHEBI:60530"/>
        <dbReference type="ChEBI" id="CHEBI:61715"/>
        <dbReference type="EC" id="1.17.99.9"/>
    </reaction>
    <physiologicalReaction direction="left-to-right" evidence="11">
        <dbReference type="Rhea" id="RHEA:63389"/>
    </physiologicalReaction>
</comment>
<evidence type="ECO:0000313" key="13">
    <source>
        <dbReference type="EMBL" id="MCH5600201.1"/>
    </source>
</evidence>
<feature type="transmembrane region" description="Helical" evidence="12">
    <location>
        <begin position="197"/>
        <end position="219"/>
    </location>
</feature>
<feature type="transmembrane region" description="Helical" evidence="12">
    <location>
        <begin position="310"/>
        <end position="333"/>
    </location>
</feature>
<evidence type="ECO:0000256" key="3">
    <source>
        <dbReference type="ARBA" id="ARBA00022692"/>
    </source>
</evidence>
<evidence type="ECO:0000256" key="11">
    <source>
        <dbReference type="ARBA" id="ARBA00048044"/>
    </source>
</evidence>
<comment type="subcellular location">
    <subcellularLocation>
        <location evidence="2">Membrane</location>
        <topology evidence="2">Multi-pass membrane protein</topology>
    </subcellularLocation>
</comment>
<evidence type="ECO:0000256" key="1">
    <source>
        <dbReference type="ARBA" id="ARBA00001970"/>
    </source>
</evidence>
<comment type="pathway">
    <text evidence="10">Porphyrin-containing compound metabolism; heme A biosynthesis; heme A from heme O: step 1/1.</text>
</comment>
<feature type="transmembrane region" description="Helical" evidence="12">
    <location>
        <begin position="9"/>
        <end position="29"/>
    </location>
</feature>
<dbReference type="PANTHER" id="PTHR23289:SF2">
    <property type="entry name" value="CYTOCHROME C OXIDASE ASSEMBLY PROTEIN COX15 HOMOLOG"/>
    <property type="match status" value="1"/>
</dbReference>
<evidence type="ECO:0000256" key="2">
    <source>
        <dbReference type="ARBA" id="ARBA00004141"/>
    </source>
</evidence>
<feature type="transmembrane region" description="Helical" evidence="12">
    <location>
        <begin position="254"/>
        <end position="272"/>
    </location>
</feature>
<proteinExistence type="inferred from homology"/>
<evidence type="ECO:0000256" key="12">
    <source>
        <dbReference type="SAM" id="Phobius"/>
    </source>
</evidence>
<evidence type="ECO:0000256" key="4">
    <source>
        <dbReference type="ARBA" id="ARBA00022723"/>
    </source>
</evidence>
<comment type="caution">
    <text evidence="13">The sequence shown here is derived from an EMBL/GenBank/DDBJ whole genome shotgun (WGS) entry which is preliminary data.</text>
</comment>
<reference evidence="13 14" key="1">
    <citation type="submission" date="2022-02" db="EMBL/GenBank/DDBJ databases">
        <authorList>
            <person name="Min J."/>
        </authorList>
    </citation>
    <scope>NUCLEOTIDE SEQUENCE [LARGE SCALE GENOMIC DNA]</scope>
    <source>
        <strain evidence="13 14">GR10-1</strain>
    </source>
</reference>
<evidence type="ECO:0000256" key="8">
    <source>
        <dbReference type="ARBA" id="ARBA00023133"/>
    </source>
</evidence>
<comment type="cofactor">
    <cofactor evidence="1">
        <name>heme b</name>
        <dbReference type="ChEBI" id="CHEBI:60344"/>
    </cofactor>
</comment>
<keyword evidence="4" id="KW-0479">Metal-binding</keyword>